<proteinExistence type="inferred from homology"/>
<accession>A0A9Q0M866</accession>
<protein>
    <recommendedName>
        <fullName evidence="12">Innexin</fullName>
    </recommendedName>
</protein>
<evidence type="ECO:0000256" key="5">
    <source>
        <dbReference type="ARBA" id="ARBA00022692"/>
    </source>
</evidence>
<evidence type="ECO:0000256" key="8">
    <source>
        <dbReference type="ARBA" id="ARBA00022989"/>
    </source>
</evidence>
<evidence type="ECO:0000313" key="13">
    <source>
        <dbReference type="EMBL" id="KAJ6220609.1"/>
    </source>
</evidence>
<dbReference type="GO" id="GO:0005921">
    <property type="term" value="C:gap junction"/>
    <property type="evidence" value="ECO:0007669"/>
    <property type="project" value="UniProtKB-SubCell"/>
</dbReference>
<dbReference type="PRINTS" id="PR01262">
    <property type="entry name" value="INNEXIN"/>
</dbReference>
<reference evidence="13" key="1">
    <citation type="submission" date="2022-12" db="EMBL/GenBank/DDBJ databases">
        <title>Genome assemblies of Blomia tropicalis.</title>
        <authorList>
            <person name="Cui Y."/>
        </authorList>
    </citation>
    <scope>NUCLEOTIDE SEQUENCE</scope>
    <source>
        <tissue evidence="13">Adult mites</tissue>
    </source>
</reference>
<organism evidence="13 14">
    <name type="scientific">Blomia tropicalis</name>
    <name type="common">Mite</name>
    <dbReference type="NCBI Taxonomy" id="40697"/>
    <lineage>
        <taxon>Eukaryota</taxon>
        <taxon>Metazoa</taxon>
        <taxon>Ecdysozoa</taxon>
        <taxon>Arthropoda</taxon>
        <taxon>Chelicerata</taxon>
        <taxon>Arachnida</taxon>
        <taxon>Acari</taxon>
        <taxon>Acariformes</taxon>
        <taxon>Sarcoptiformes</taxon>
        <taxon>Astigmata</taxon>
        <taxon>Glycyphagoidea</taxon>
        <taxon>Echimyopodidae</taxon>
        <taxon>Blomia</taxon>
    </lineage>
</organism>
<evidence type="ECO:0000256" key="9">
    <source>
        <dbReference type="ARBA" id="ARBA00023065"/>
    </source>
</evidence>
<evidence type="ECO:0000256" key="12">
    <source>
        <dbReference type="RuleBase" id="RU010713"/>
    </source>
</evidence>
<evidence type="ECO:0000256" key="3">
    <source>
        <dbReference type="ARBA" id="ARBA00022448"/>
    </source>
</evidence>
<dbReference type="PANTHER" id="PTHR11893">
    <property type="entry name" value="INNEXIN"/>
    <property type="match status" value="1"/>
</dbReference>
<dbReference type="PROSITE" id="PS51013">
    <property type="entry name" value="PANNEXIN"/>
    <property type="match status" value="1"/>
</dbReference>
<dbReference type="Pfam" id="PF00876">
    <property type="entry name" value="Innexin"/>
    <property type="match status" value="1"/>
</dbReference>
<evidence type="ECO:0000256" key="4">
    <source>
        <dbReference type="ARBA" id="ARBA00022475"/>
    </source>
</evidence>
<dbReference type="AlphaFoldDB" id="A0A9Q0M866"/>
<dbReference type="GO" id="GO:0005886">
    <property type="term" value="C:plasma membrane"/>
    <property type="evidence" value="ECO:0007669"/>
    <property type="project" value="UniProtKB-SubCell"/>
</dbReference>
<keyword evidence="5 12" id="KW-0812">Transmembrane</keyword>
<evidence type="ECO:0000256" key="11">
    <source>
        <dbReference type="ARBA" id="ARBA00023303"/>
    </source>
</evidence>
<sequence>MLDEVKALASVVKSRHLHIDSIIFRLNCRLTTICLCVALFIVCTTQFVSSPIYCDSQKFRISEDLLNTHCYMHSTYRLVETFYLETTNVRVALELRLLNREENSVYVEPYPGIRTDYNFAKDKIKRVNYTYYQWIWLIYLIQAISFYFPNWIWKQLEGNRMKSLVSKIDFFDSKLNSLKCCQAVNNNSKSSLETKTNIQLFALYMNHSFGSNGFYMRSYLMCEGLAIINIVVQMFLLNEMFWGRWLSYGWNILDLYKTLNSTIDSSETILDDVNPMTLLFPKKTKCFYKRFGPSGSPDNIDALWSLRTMVQSLDIADWFILNNVGRNLDSQNFYEALAELIKLRQARMDKLALATESQRDDASISNYFINGDDDAKV</sequence>
<evidence type="ECO:0000256" key="1">
    <source>
        <dbReference type="ARBA" id="ARBA00004610"/>
    </source>
</evidence>
<keyword evidence="11 12" id="KW-0407">Ion channel</keyword>
<evidence type="ECO:0000256" key="2">
    <source>
        <dbReference type="ARBA" id="ARBA00004651"/>
    </source>
</evidence>
<evidence type="ECO:0000313" key="14">
    <source>
        <dbReference type="Proteomes" id="UP001142055"/>
    </source>
</evidence>
<keyword evidence="14" id="KW-1185">Reference proteome</keyword>
<feature type="transmembrane region" description="Helical" evidence="12">
    <location>
        <begin position="30"/>
        <end position="53"/>
    </location>
</feature>
<dbReference type="InterPro" id="IPR000990">
    <property type="entry name" value="Innexin"/>
</dbReference>
<comment type="subcellular location">
    <subcellularLocation>
        <location evidence="1">Cell junction</location>
        <location evidence="1">Gap junction</location>
    </subcellularLocation>
    <subcellularLocation>
        <location evidence="2 12">Cell membrane</location>
        <topology evidence="2 12">Multi-pass membrane protein</topology>
    </subcellularLocation>
</comment>
<comment type="caution">
    <text evidence="12">Lacks conserved residue(s) required for the propagation of feature annotation.</text>
</comment>
<keyword evidence="6" id="KW-0303">Gap junction</keyword>
<feature type="transmembrane region" description="Helical" evidence="12">
    <location>
        <begin position="214"/>
        <end position="237"/>
    </location>
</feature>
<evidence type="ECO:0000256" key="7">
    <source>
        <dbReference type="ARBA" id="ARBA00022949"/>
    </source>
</evidence>
<dbReference type="PANTHER" id="PTHR11893:SF40">
    <property type="entry name" value="INNEXIN SHAKING-B"/>
    <property type="match status" value="1"/>
</dbReference>
<evidence type="ECO:0000256" key="10">
    <source>
        <dbReference type="ARBA" id="ARBA00023136"/>
    </source>
</evidence>
<dbReference type="OMA" id="EERWGTH"/>
<comment type="caution">
    <text evidence="13">The sequence shown here is derived from an EMBL/GenBank/DDBJ whole genome shotgun (WGS) entry which is preliminary data.</text>
</comment>
<feature type="transmembrane region" description="Helical" evidence="12">
    <location>
        <begin position="131"/>
        <end position="153"/>
    </location>
</feature>
<dbReference type="EMBL" id="JAPWDV010000002">
    <property type="protein sequence ID" value="KAJ6220609.1"/>
    <property type="molecule type" value="Genomic_DNA"/>
</dbReference>
<name>A0A9Q0M866_BLOTA</name>
<evidence type="ECO:0000256" key="6">
    <source>
        <dbReference type="ARBA" id="ARBA00022868"/>
    </source>
</evidence>
<comment type="function">
    <text evidence="12">Structural component of the gap junctions.</text>
</comment>
<comment type="similarity">
    <text evidence="12">Belongs to the pannexin family.</text>
</comment>
<keyword evidence="4" id="KW-1003">Cell membrane</keyword>
<keyword evidence="7" id="KW-0965">Cell junction</keyword>
<dbReference type="OrthoDB" id="6501702at2759"/>
<keyword evidence="9 12" id="KW-0406">Ion transport</keyword>
<dbReference type="GO" id="GO:0005243">
    <property type="term" value="F:gap junction channel activity"/>
    <property type="evidence" value="ECO:0007669"/>
    <property type="project" value="TreeGrafter"/>
</dbReference>
<keyword evidence="8 12" id="KW-1133">Transmembrane helix</keyword>
<gene>
    <name evidence="12" type="primary">inx</name>
    <name evidence="13" type="ORF">RDWZM_006421</name>
</gene>
<keyword evidence="3 12" id="KW-0813">Transport</keyword>
<dbReference type="GO" id="GO:0034220">
    <property type="term" value="P:monoatomic ion transmembrane transport"/>
    <property type="evidence" value="ECO:0007669"/>
    <property type="project" value="UniProtKB-KW"/>
</dbReference>
<keyword evidence="10 12" id="KW-0472">Membrane</keyword>
<dbReference type="Proteomes" id="UP001142055">
    <property type="component" value="Chromosome 2"/>
</dbReference>